<proteinExistence type="predicted"/>
<gene>
    <name evidence="1" type="ORF">J1N35_022218</name>
</gene>
<organism evidence="1 2">
    <name type="scientific">Gossypium stocksii</name>
    <dbReference type="NCBI Taxonomy" id="47602"/>
    <lineage>
        <taxon>Eukaryota</taxon>
        <taxon>Viridiplantae</taxon>
        <taxon>Streptophyta</taxon>
        <taxon>Embryophyta</taxon>
        <taxon>Tracheophyta</taxon>
        <taxon>Spermatophyta</taxon>
        <taxon>Magnoliopsida</taxon>
        <taxon>eudicotyledons</taxon>
        <taxon>Gunneridae</taxon>
        <taxon>Pentapetalae</taxon>
        <taxon>rosids</taxon>
        <taxon>malvids</taxon>
        <taxon>Malvales</taxon>
        <taxon>Malvaceae</taxon>
        <taxon>Malvoideae</taxon>
        <taxon>Gossypium</taxon>
    </lineage>
</organism>
<accession>A0A9D3VH61</accession>
<sequence>MVIMRRAYNYIISIHPAAVIIIEKAYVYTTTPEEMEQALAVQGIKLLHFVYEFSILSGSYRVWERLRVGHVLALEAILTVRNVFRFCLEDLMGCHSIPSLFLSSRKSKGLEKEDNSSEPDSISHELNKVMDIDALISSGRKKYKSFDGAVRTNHFSWKRRAVLH</sequence>
<evidence type="ECO:0000313" key="1">
    <source>
        <dbReference type="EMBL" id="KAH1082457.1"/>
    </source>
</evidence>
<comment type="caution">
    <text evidence="1">The sequence shown here is derived from an EMBL/GenBank/DDBJ whole genome shotgun (WGS) entry which is preliminary data.</text>
</comment>
<keyword evidence="2" id="KW-1185">Reference proteome</keyword>
<protein>
    <submittedName>
        <fullName evidence="1">Uncharacterized protein</fullName>
    </submittedName>
</protein>
<dbReference type="Proteomes" id="UP000828251">
    <property type="component" value="Unassembled WGS sequence"/>
</dbReference>
<reference evidence="1 2" key="1">
    <citation type="journal article" date="2021" name="Plant Biotechnol. J.">
        <title>Multi-omics assisted identification of the key and species-specific regulatory components of drought-tolerant mechanisms in Gossypium stocksii.</title>
        <authorList>
            <person name="Yu D."/>
            <person name="Ke L."/>
            <person name="Zhang D."/>
            <person name="Wu Y."/>
            <person name="Sun Y."/>
            <person name="Mei J."/>
            <person name="Sun J."/>
            <person name="Sun Y."/>
        </authorList>
    </citation>
    <scope>NUCLEOTIDE SEQUENCE [LARGE SCALE GENOMIC DNA]</scope>
    <source>
        <strain evidence="2">cv. E1</strain>
        <tissue evidence="1">Leaf</tissue>
    </source>
</reference>
<evidence type="ECO:0000313" key="2">
    <source>
        <dbReference type="Proteomes" id="UP000828251"/>
    </source>
</evidence>
<name>A0A9D3VH61_9ROSI</name>
<dbReference type="EMBL" id="JAIQCV010000007">
    <property type="protein sequence ID" value="KAH1082457.1"/>
    <property type="molecule type" value="Genomic_DNA"/>
</dbReference>
<dbReference type="AlphaFoldDB" id="A0A9D3VH61"/>